<organism evidence="5">
    <name type="scientific">Chromera velia CCMP2878</name>
    <dbReference type="NCBI Taxonomy" id="1169474"/>
    <lineage>
        <taxon>Eukaryota</taxon>
        <taxon>Sar</taxon>
        <taxon>Alveolata</taxon>
        <taxon>Colpodellida</taxon>
        <taxon>Chromeraceae</taxon>
        <taxon>Chromera</taxon>
    </lineage>
</organism>
<keyword evidence="3" id="KW-0175">Coiled coil</keyword>
<feature type="coiled-coil region" evidence="3">
    <location>
        <begin position="636"/>
        <end position="663"/>
    </location>
</feature>
<dbReference type="Gene3D" id="3.80.10.10">
    <property type="entry name" value="Ribonuclease Inhibitor"/>
    <property type="match status" value="1"/>
</dbReference>
<keyword evidence="2" id="KW-0677">Repeat</keyword>
<dbReference type="InterPro" id="IPR001611">
    <property type="entry name" value="Leu-rich_rpt"/>
</dbReference>
<proteinExistence type="predicted"/>
<dbReference type="CDD" id="cd06661">
    <property type="entry name" value="GGCT_like"/>
    <property type="match status" value="1"/>
</dbReference>
<dbReference type="SMART" id="SM00369">
    <property type="entry name" value="LRR_TYP"/>
    <property type="match status" value="3"/>
</dbReference>
<evidence type="ECO:0000256" key="4">
    <source>
        <dbReference type="SAM" id="MobiDB-lite"/>
    </source>
</evidence>
<dbReference type="PANTHER" id="PTHR35748:SF1">
    <property type="entry name" value="OS05G0358400 PROTEIN"/>
    <property type="match status" value="1"/>
</dbReference>
<evidence type="ECO:0000256" key="2">
    <source>
        <dbReference type="ARBA" id="ARBA00022737"/>
    </source>
</evidence>
<feature type="region of interest" description="Disordered" evidence="4">
    <location>
        <begin position="418"/>
        <end position="450"/>
    </location>
</feature>
<evidence type="ECO:0000313" key="5">
    <source>
        <dbReference type="EMBL" id="CEM51909.1"/>
    </source>
</evidence>
<dbReference type="InterPro" id="IPR003591">
    <property type="entry name" value="Leu-rich_rpt_typical-subtyp"/>
</dbReference>
<evidence type="ECO:0000256" key="1">
    <source>
        <dbReference type="ARBA" id="ARBA00022614"/>
    </source>
</evidence>
<name>A0A0G4I4N1_9ALVE</name>
<gene>
    <name evidence="5" type="ORF">Cvel_10936</name>
</gene>
<dbReference type="SUPFAM" id="SSF52047">
    <property type="entry name" value="RNI-like"/>
    <property type="match status" value="1"/>
</dbReference>
<reference evidence="5" key="1">
    <citation type="submission" date="2014-11" db="EMBL/GenBank/DDBJ databases">
        <authorList>
            <person name="Otto D Thomas"/>
            <person name="Naeem Raeece"/>
        </authorList>
    </citation>
    <scope>NUCLEOTIDE SEQUENCE</scope>
</reference>
<evidence type="ECO:0000256" key="3">
    <source>
        <dbReference type="SAM" id="Coils"/>
    </source>
</evidence>
<accession>A0A0G4I4N1</accession>
<dbReference type="InterPro" id="IPR032675">
    <property type="entry name" value="LRR_dom_sf"/>
</dbReference>
<dbReference type="PANTHER" id="PTHR35748">
    <property type="entry name" value="OS05G0358400 PROTEIN"/>
    <property type="match status" value="1"/>
</dbReference>
<dbReference type="PROSITE" id="PS51450">
    <property type="entry name" value="LRR"/>
    <property type="match status" value="1"/>
</dbReference>
<dbReference type="VEuPathDB" id="CryptoDB:Cvel_10936"/>
<dbReference type="Gene3D" id="3.10.490.10">
    <property type="entry name" value="Gamma-glutamyl cyclotransferase-like"/>
    <property type="match status" value="1"/>
</dbReference>
<sequence>MQAAHENPSLCEKGELYVFGYGSLMSEKSARRSCPDLFDFGCARLRDFSRAFSLVGIAEIKKGNSDASSLELATLAVRPSKGSFILGSAFAILQESFPALRARECRYKMEEVEIEYVSVDSSGVLKVVKTVRGVVFREQGDEEYKATLSEEEYERTIGAFYRGKIWGRTDILPTRKYLNFCRAAAFTLAESVPNCAIDAIHANLVFEGCISNRTPIADYLRACPVAAASEGVLDLSGLGLDGAALLSVLSILRETTDAKVKGQTLHTMYLNHNNLENFSEECAEALVIVAPQLQHLTLHCNKLQSLPSTLSKLSPSLQSLHLDFNLLEDLPKEFEAFGALHSLHLGGNRLKELPLPVLKMQGLRALMLLPNPLSECALAAVHPALGVERAVKEARKEEVVIDKSLDFSSVPSVGSLFSPTHSIRDSSSESDSVLSDPDSEPQQQQADMGDAVRFDKLEQIRKVKRVTTVFIPGKTNGQVWYATFKAKADAGNLNVNEKKLLLVGHFKDPDLILWWNENSASATTSDEVDTLFLEAYRSTGVIQAHAVYSMADVRLNLGDDYDKFIECFVDVYIQANPNRRRNDRISSFINALYPELREELEIQQIYTDWDQLKRRVGYLHAKQQKKVRARIAGVQQRDERDELAELRKRLDQQAAQIAALRGRGHVDRPTVGLSAVGQTGVSVVGEITAKFSHPSLLKKVFPHHLTVTEDSGYEAVLGQDFLKLLDPVVQYHYREDRLNVADLPSFVV</sequence>
<protein>
    <recommendedName>
        <fullName evidence="6">Gamma-glutamylcyclotransferase</fullName>
    </recommendedName>
</protein>
<dbReference type="InterPro" id="IPR013024">
    <property type="entry name" value="GGCT-like"/>
</dbReference>
<dbReference type="EMBL" id="CDMZ01005088">
    <property type="protein sequence ID" value="CEM51909.1"/>
    <property type="molecule type" value="Genomic_DNA"/>
</dbReference>
<dbReference type="AlphaFoldDB" id="A0A0G4I4N1"/>
<dbReference type="Pfam" id="PF13855">
    <property type="entry name" value="LRR_8"/>
    <property type="match status" value="1"/>
</dbReference>
<evidence type="ECO:0008006" key="6">
    <source>
        <dbReference type="Google" id="ProtNLM"/>
    </source>
</evidence>
<keyword evidence="1" id="KW-0433">Leucine-rich repeat</keyword>